<feature type="compositionally biased region" description="Basic residues" evidence="1">
    <location>
        <begin position="133"/>
        <end position="160"/>
    </location>
</feature>
<reference evidence="2" key="1">
    <citation type="journal article" date="2021" name="Nat. Commun.">
        <title>Genetic determinants of endophytism in the Arabidopsis root mycobiome.</title>
        <authorList>
            <person name="Mesny F."/>
            <person name="Miyauchi S."/>
            <person name="Thiergart T."/>
            <person name="Pickel B."/>
            <person name="Atanasova L."/>
            <person name="Karlsson M."/>
            <person name="Huettel B."/>
            <person name="Barry K.W."/>
            <person name="Haridas S."/>
            <person name="Chen C."/>
            <person name="Bauer D."/>
            <person name="Andreopoulos W."/>
            <person name="Pangilinan J."/>
            <person name="LaButti K."/>
            <person name="Riley R."/>
            <person name="Lipzen A."/>
            <person name="Clum A."/>
            <person name="Drula E."/>
            <person name="Henrissat B."/>
            <person name="Kohler A."/>
            <person name="Grigoriev I.V."/>
            <person name="Martin F.M."/>
            <person name="Hacquard S."/>
        </authorList>
    </citation>
    <scope>NUCLEOTIDE SEQUENCE</scope>
    <source>
        <strain evidence="2">MPI-CAGE-CH-0235</strain>
    </source>
</reference>
<dbReference type="EMBL" id="JAGPNK010000001">
    <property type="protein sequence ID" value="KAH7328854.1"/>
    <property type="molecule type" value="Genomic_DNA"/>
</dbReference>
<proteinExistence type="predicted"/>
<comment type="caution">
    <text evidence="2">The sequence shown here is derived from an EMBL/GenBank/DDBJ whole genome shotgun (WGS) entry which is preliminary data.</text>
</comment>
<keyword evidence="3" id="KW-1185">Reference proteome</keyword>
<name>A0A8K0T808_9HYPO</name>
<feature type="region of interest" description="Disordered" evidence="1">
    <location>
        <begin position="204"/>
        <end position="226"/>
    </location>
</feature>
<organism evidence="2 3">
    <name type="scientific">Stachybotrys elegans</name>
    <dbReference type="NCBI Taxonomy" id="80388"/>
    <lineage>
        <taxon>Eukaryota</taxon>
        <taxon>Fungi</taxon>
        <taxon>Dikarya</taxon>
        <taxon>Ascomycota</taxon>
        <taxon>Pezizomycotina</taxon>
        <taxon>Sordariomycetes</taxon>
        <taxon>Hypocreomycetidae</taxon>
        <taxon>Hypocreales</taxon>
        <taxon>Stachybotryaceae</taxon>
        <taxon>Stachybotrys</taxon>
    </lineage>
</organism>
<evidence type="ECO:0000313" key="2">
    <source>
        <dbReference type="EMBL" id="KAH7328854.1"/>
    </source>
</evidence>
<feature type="compositionally biased region" description="Basic residues" evidence="1">
    <location>
        <begin position="207"/>
        <end position="216"/>
    </location>
</feature>
<evidence type="ECO:0000256" key="1">
    <source>
        <dbReference type="SAM" id="MobiDB-lite"/>
    </source>
</evidence>
<dbReference type="AlphaFoldDB" id="A0A8K0T808"/>
<accession>A0A8K0T808</accession>
<feature type="region of interest" description="Disordered" evidence="1">
    <location>
        <begin position="89"/>
        <end position="166"/>
    </location>
</feature>
<evidence type="ECO:0000313" key="3">
    <source>
        <dbReference type="Proteomes" id="UP000813444"/>
    </source>
</evidence>
<sequence>MYFALPAVARTSPARLAHLIPWPAQSRLRGRHYRRGFPLPLCDVPYLAWMLRLECRVHRIAQPAQEWPMLLCCPHSMSQTPIPIWSPKSKAKANAGQVNQEGCLGHDTETQGTTHTYMHTDTHRHTQTQTPYKGKKKRKKKKERRRRDSGRHRHTHHGTRTHPFPMPMELPPFQCCLVTRPSSQPVSQSLHNCRLASHLLIYPPPRRGARRRRRKGPFLNSSHELP</sequence>
<dbReference type="Proteomes" id="UP000813444">
    <property type="component" value="Unassembled WGS sequence"/>
</dbReference>
<protein>
    <submittedName>
        <fullName evidence="2">Uncharacterized protein</fullName>
    </submittedName>
</protein>
<gene>
    <name evidence="2" type="ORF">B0I35DRAFT_418589</name>
</gene>